<proteinExistence type="predicted"/>
<dbReference type="PaxDb" id="3218-PP1S134_60V6.1"/>
<evidence type="ECO:0000313" key="4">
    <source>
        <dbReference type="EnsemblPlants" id="Pp3c8_21750V3.1"/>
    </source>
</evidence>
<feature type="transmembrane region" description="Helical" evidence="1">
    <location>
        <begin position="12"/>
        <end position="37"/>
    </location>
</feature>
<dbReference type="STRING" id="3218.A0A2K1K8A2"/>
<sequence length="442" mass="51938">MELMHCMRRRKARWLFLAGMIIVWFSVLFSLTVFFFWSCESRTPFPGKCKKRRKIYMFLAAIGLFPGPAHRCPIALVDSPWSVKFPDWKRNASSVDLELSYVVEGSFANGGKELPMNLLFGGNQTLRQREESFDLEPKKNIHCGFAQVDGPELIARKDQGYVSHCRFLVATGIFDNYDQPHQPSNVSRLAHKIFCFIMLADHVSVKTFEEGKFLVRDENEGNWVGMWRVIEMKSLPYDEARRNGKVPKLLLHRLFPKTRYSIWIDGKLELVADPLLILERYLWRENQSFAIAQHKYHRSVYEEADACKRRKRYARPLIDQHMEVYRKEGLQPWSEAKLPLQSDVPEGGLIVREHTPMTNLFSCLWFNEVNRFTPRDQLSFGYVLHRLRYKFPFFMFPNCEYNTLVALHKHVREHSSKLEWVKRMDDLQKLAKNEGSADKFGT</sequence>
<evidence type="ECO:0000313" key="5">
    <source>
        <dbReference type="Proteomes" id="UP000006727"/>
    </source>
</evidence>
<dbReference type="OrthoDB" id="1905162at2759"/>
<dbReference type="RefSeq" id="XP_024382816.1">
    <property type="nucleotide sequence ID" value="XM_024527048.2"/>
</dbReference>
<name>A0A2K1K8A2_PHYPA</name>
<dbReference type="Proteomes" id="UP000006727">
    <property type="component" value="Chromosome 8"/>
</dbReference>
<protein>
    <recommendedName>
        <fullName evidence="2">TOD1/MUCI70 glycosyltransferase-like domain-containing protein</fullName>
    </recommendedName>
</protein>
<feature type="domain" description="TOD1/MUCI70 glycosyltransferase-like" evidence="2">
    <location>
        <begin position="116"/>
        <end position="410"/>
    </location>
</feature>
<dbReference type="InterPro" id="IPR006852">
    <property type="entry name" value="TOD1_MUCI70"/>
</dbReference>
<organism evidence="3">
    <name type="scientific">Physcomitrium patens</name>
    <name type="common">Spreading-leaved earth moss</name>
    <name type="synonym">Physcomitrella patens</name>
    <dbReference type="NCBI Taxonomy" id="3218"/>
    <lineage>
        <taxon>Eukaryota</taxon>
        <taxon>Viridiplantae</taxon>
        <taxon>Streptophyta</taxon>
        <taxon>Embryophyta</taxon>
        <taxon>Bryophyta</taxon>
        <taxon>Bryophytina</taxon>
        <taxon>Bryopsida</taxon>
        <taxon>Funariidae</taxon>
        <taxon>Funariales</taxon>
        <taxon>Funariaceae</taxon>
        <taxon>Physcomitrium</taxon>
    </lineage>
</organism>
<reference evidence="3 5" key="2">
    <citation type="journal article" date="2018" name="Plant J.">
        <title>The Physcomitrella patens chromosome-scale assembly reveals moss genome structure and evolution.</title>
        <authorList>
            <person name="Lang D."/>
            <person name="Ullrich K.K."/>
            <person name="Murat F."/>
            <person name="Fuchs J."/>
            <person name="Jenkins J."/>
            <person name="Haas F.B."/>
            <person name="Piednoel M."/>
            <person name="Gundlach H."/>
            <person name="Van Bel M."/>
            <person name="Meyberg R."/>
            <person name="Vives C."/>
            <person name="Morata J."/>
            <person name="Symeonidi A."/>
            <person name="Hiss M."/>
            <person name="Muchero W."/>
            <person name="Kamisugi Y."/>
            <person name="Saleh O."/>
            <person name="Blanc G."/>
            <person name="Decker E.L."/>
            <person name="van Gessel N."/>
            <person name="Grimwood J."/>
            <person name="Hayes R.D."/>
            <person name="Graham S.W."/>
            <person name="Gunter L.E."/>
            <person name="McDaniel S.F."/>
            <person name="Hoernstein S.N.W."/>
            <person name="Larsson A."/>
            <person name="Li F.W."/>
            <person name="Perroud P.F."/>
            <person name="Phillips J."/>
            <person name="Ranjan P."/>
            <person name="Rokshar D.S."/>
            <person name="Rothfels C.J."/>
            <person name="Schneider L."/>
            <person name="Shu S."/>
            <person name="Stevenson D.W."/>
            <person name="Thummler F."/>
            <person name="Tillich M."/>
            <person name="Villarreal Aguilar J.C."/>
            <person name="Widiez T."/>
            <person name="Wong G.K."/>
            <person name="Wymore A."/>
            <person name="Zhang Y."/>
            <person name="Zimmer A.D."/>
            <person name="Quatrano R.S."/>
            <person name="Mayer K.F.X."/>
            <person name="Goodstein D."/>
            <person name="Casacuberta J.M."/>
            <person name="Vandepoele K."/>
            <person name="Reski R."/>
            <person name="Cuming A.C."/>
            <person name="Tuskan G.A."/>
            <person name="Maumus F."/>
            <person name="Salse J."/>
            <person name="Schmutz J."/>
            <person name="Rensing S.A."/>
        </authorList>
    </citation>
    <scope>NUCLEOTIDE SEQUENCE [LARGE SCALE GENOMIC DNA]</scope>
    <source>
        <strain evidence="4 5">cv. Gransden 2004</strain>
    </source>
</reference>
<evidence type="ECO:0000259" key="2">
    <source>
        <dbReference type="Pfam" id="PF04765"/>
    </source>
</evidence>
<keyword evidence="5" id="KW-1185">Reference proteome</keyword>
<dbReference type="InterPro" id="IPR048354">
    <property type="entry name" value="TOD1_MUCI70_glycTrfase_dom"/>
</dbReference>
<dbReference type="AlphaFoldDB" id="A0A2K1K8A2"/>
<evidence type="ECO:0000256" key="1">
    <source>
        <dbReference type="SAM" id="Phobius"/>
    </source>
</evidence>
<dbReference type="Pfam" id="PF04765">
    <property type="entry name" value="TOD1_MUCI70"/>
    <property type="match status" value="1"/>
</dbReference>
<keyword evidence="1" id="KW-1133">Transmembrane helix</keyword>
<reference evidence="3 5" key="1">
    <citation type="journal article" date="2008" name="Science">
        <title>The Physcomitrella genome reveals evolutionary insights into the conquest of land by plants.</title>
        <authorList>
            <person name="Rensing S."/>
            <person name="Lang D."/>
            <person name="Zimmer A."/>
            <person name="Terry A."/>
            <person name="Salamov A."/>
            <person name="Shapiro H."/>
            <person name="Nishiyama T."/>
            <person name="Perroud P.-F."/>
            <person name="Lindquist E."/>
            <person name="Kamisugi Y."/>
            <person name="Tanahashi T."/>
            <person name="Sakakibara K."/>
            <person name="Fujita T."/>
            <person name="Oishi K."/>
            <person name="Shin-I T."/>
            <person name="Kuroki Y."/>
            <person name="Toyoda A."/>
            <person name="Suzuki Y."/>
            <person name="Hashimoto A."/>
            <person name="Yamaguchi K."/>
            <person name="Sugano A."/>
            <person name="Kohara Y."/>
            <person name="Fujiyama A."/>
            <person name="Anterola A."/>
            <person name="Aoki S."/>
            <person name="Ashton N."/>
            <person name="Barbazuk W.B."/>
            <person name="Barker E."/>
            <person name="Bennetzen J."/>
            <person name="Bezanilla M."/>
            <person name="Blankenship R."/>
            <person name="Cho S.H."/>
            <person name="Dutcher S."/>
            <person name="Estelle M."/>
            <person name="Fawcett J.A."/>
            <person name="Gundlach H."/>
            <person name="Hanada K."/>
            <person name="Heyl A."/>
            <person name="Hicks K.A."/>
            <person name="Hugh J."/>
            <person name="Lohr M."/>
            <person name="Mayer K."/>
            <person name="Melkozernov A."/>
            <person name="Murata T."/>
            <person name="Nelson D."/>
            <person name="Pils B."/>
            <person name="Prigge M."/>
            <person name="Reiss B."/>
            <person name="Renner T."/>
            <person name="Rombauts S."/>
            <person name="Rushton P."/>
            <person name="Sanderfoot A."/>
            <person name="Schween G."/>
            <person name="Shiu S.-H."/>
            <person name="Stueber K."/>
            <person name="Theodoulou F.L."/>
            <person name="Tu H."/>
            <person name="Van de Peer Y."/>
            <person name="Verrier P.J."/>
            <person name="Waters E."/>
            <person name="Wood A."/>
            <person name="Yang L."/>
            <person name="Cove D."/>
            <person name="Cuming A."/>
            <person name="Hasebe M."/>
            <person name="Lucas S."/>
            <person name="Mishler D.B."/>
            <person name="Reski R."/>
            <person name="Grigoriev I."/>
            <person name="Quatrano R.S."/>
            <person name="Boore J.L."/>
        </authorList>
    </citation>
    <scope>NUCLEOTIDE SEQUENCE [LARGE SCALE GENOMIC DNA]</scope>
    <source>
        <strain evidence="4 5">cv. Gransden 2004</strain>
    </source>
</reference>
<evidence type="ECO:0000313" key="3">
    <source>
        <dbReference type="EMBL" id="PNR50005.1"/>
    </source>
</evidence>
<gene>
    <name evidence="4" type="primary">LOC112285820</name>
    <name evidence="3" type="ORF">PHYPA_011902</name>
</gene>
<accession>A0A2K1K8A2</accession>
<dbReference type="PANTHER" id="PTHR12956">
    <property type="entry name" value="ALKALINE CERAMIDASE-RELATED"/>
    <property type="match status" value="1"/>
</dbReference>
<dbReference type="Gramene" id="Pp3c8_21750V3.1">
    <property type="protein sequence ID" value="Pp3c8_21750V3.1"/>
    <property type="gene ID" value="Pp3c8_21750"/>
</dbReference>
<dbReference type="PANTHER" id="PTHR12956:SF22">
    <property type="entry name" value="OS06G0724300 PROTEIN"/>
    <property type="match status" value="1"/>
</dbReference>
<dbReference type="EMBL" id="ABEU02000008">
    <property type="protein sequence ID" value="PNR50005.1"/>
    <property type="molecule type" value="Genomic_DNA"/>
</dbReference>
<keyword evidence="1" id="KW-0812">Transmembrane</keyword>
<dbReference type="EnsemblPlants" id="Pp3c8_21750V3.1">
    <property type="protein sequence ID" value="Pp3c8_21750V3.1"/>
    <property type="gene ID" value="Pp3c8_21750"/>
</dbReference>
<keyword evidence="1" id="KW-0472">Membrane</keyword>
<dbReference type="GeneID" id="112285820"/>
<reference evidence="4" key="3">
    <citation type="submission" date="2020-12" db="UniProtKB">
        <authorList>
            <consortium name="EnsemblPlants"/>
        </authorList>
    </citation>
    <scope>IDENTIFICATION</scope>
</reference>